<dbReference type="Pfam" id="PF00069">
    <property type="entry name" value="Pkinase"/>
    <property type="match status" value="1"/>
</dbReference>
<dbReference type="GO" id="GO:0005524">
    <property type="term" value="F:ATP binding"/>
    <property type="evidence" value="ECO:0007669"/>
    <property type="project" value="InterPro"/>
</dbReference>
<name>A0A5C8V419_9FLAO</name>
<keyword evidence="2" id="KW-0418">Kinase</keyword>
<protein>
    <submittedName>
        <fullName evidence="2">Protein kinase</fullName>
    </submittedName>
</protein>
<dbReference type="Gene3D" id="1.10.510.10">
    <property type="entry name" value="Transferase(Phosphotransferase) domain 1"/>
    <property type="match status" value="1"/>
</dbReference>
<dbReference type="PROSITE" id="PS50011">
    <property type="entry name" value="PROTEIN_KINASE_DOM"/>
    <property type="match status" value="1"/>
</dbReference>
<dbReference type="GO" id="GO:0004672">
    <property type="term" value="F:protein kinase activity"/>
    <property type="evidence" value="ECO:0007669"/>
    <property type="project" value="InterPro"/>
</dbReference>
<dbReference type="InterPro" id="IPR000719">
    <property type="entry name" value="Prot_kinase_dom"/>
</dbReference>
<dbReference type="AlphaFoldDB" id="A0A5C8V419"/>
<evidence type="ECO:0000313" key="2">
    <source>
        <dbReference type="EMBL" id="TXN36091.1"/>
    </source>
</evidence>
<dbReference type="PANTHER" id="PTHR44167:SF24">
    <property type="entry name" value="SERINE_THREONINE-PROTEIN KINASE CHK2"/>
    <property type="match status" value="1"/>
</dbReference>
<dbReference type="PANTHER" id="PTHR44167">
    <property type="entry name" value="OVARIAN-SPECIFIC SERINE/THREONINE-PROTEIN KINASE LOK-RELATED"/>
    <property type="match status" value="1"/>
</dbReference>
<dbReference type="InterPro" id="IPR008271">
    <property type="entry name" value="Ser/Thr_kinase_AS"/>
</dbReference>
<keyword evidence="2" id="KW-0808">Transferase</keyword>
<proteinExistence type="predicted"/>
<keyword evidence="3" id="KW-1185">Reference proteome</keyword>
<dbReference type="EMBL" id="VRUR01000002">
    <property type="protein sequence ID" value="TXN36091.1"/>
    <property type="molecule type" value="Genomic_DNA"/>
</dbReference>
<accession>A0A5C8V419</accession>
<gene>
    <name evidence="2" type="ORF">FVB32_16155</name>
</gene>
<evidence type="ECO:0000313" key="3">
    <source>
        <dbReference type="Proteomes" id="UP000321456"/>
    </source>
</evidence>
<reference evidence="2 3" key="1">
    <citation type="submission" date="2019-08" db="EMBL/GenBank/DDBJ databases">
        <title>Professor.</title>
        <authorList>
            <person name="Park J.S."/>
        </authorList>
    </citation>
    <scope>NUCLEOTIDE SEQUENCE [LARGE SCALE GENOMIC DNA]</scope>
    <source>
        <strain evidence="2 3">176CP5-101</strain>
    </source>
</reference>
<sequence length="338" mass="39770">MKNVDITFPKSICLDKGKFQIDLETPKENAITIDGVFYLPYFLDNLNPGNSGANGCVLKLIDLEKYNDIRDYPLIPDLVIKVCKHSIPKWKEESQRSKRFEIEIEALVDCNEHNLPNLMTVHHYGQASIRWSDIERNRNANFRFYTMDYADSQLSKYLEVNNLSLLERLELCIEICESLKQIWSRNYYHRDIKPDNILFIEDKWMISDLGLAEHRDQTIEIDDDGEWIGPRGWMSPEAMNKFLAESKPWNSLHNCKINHQSDIYQIGKVLWYILQGNSPEGGIRRSDFLWKNENIYQIIRTMLNNSKERRVKSIEEVISALKKEQKQLFKVGVIDMLY</sequence>
<dbReference type="InterPro" id="IPR011009">
    <property type="entry name" value="Kinase-like_dom_sf"/>
</dbReference>
<dbReference type="PROSITE" id="PS00108">
    <property type="entry name" value="PROTEIN_KINASE_ST"/>
    <property type="match status" value="1"/>
</dbReference>
<comment type="caution">
    <text evidence="2">The sequence shown here is derived from an EMBL/GenBank/DDBJ whole genome shotgun (WGS) entry which is preliminary data.</text>
</comment>
<organism evidence="2 3">
    <name type="scientific">Flagellimonas hymeniacidonis</name>
    <dbReference type="NCBI Taxonomy" id="2603628"/>
    <lineage>
        <taxon>Bacteria</taxon>
        <taxon>Pseudomonadati</taxon>
        <taxon>Bacteroidota</taxon>
        <taxon>Flavobacteriia</taxon>
        <taxon>Flavobacteriales</taxon>
        <taxon>Flavobacteriaceae</taxon>
        <taxon>Flagellimonas</taxon>
    </lineage>
</organism>
<feature type="domain" description="Protein kinase" evidence="1">
    <location>
        <begin position="43"/>
        <end position="338"/>
    </location>
</feature>
<dbReference type="SMART" id="SM00220">
    <property type="entry name" value="S_TKc"/>
    <property type="match status" value="1"/>
</dbReference>
<dbReference type="Proteomes" id="UP000321456">
    <property type="component" value="Unassembled WGS sequence"/>
</dbReference>
<dbReference type="SUPFAM" id="SSF56112">
    <property type="entry name" value="Protein kinase-like (PK-like)"/>
    <property type="match status" value="1"/>
</dbReference>
<evidence type="ECO:0000259" key="1">
    <source>
        <dbReference type="PROSITE" id="PS50011"/>
    </source>
</evidence>